<feature type="region of interest" description="Disordered" evidence="1">
    <location>
        <begin position="37"/>
        <end position="80"/>
    </location>
</feature>
<dbReference type="EMBL" id="SRLO01000565">
    <property type="protein sequence ID" value="TNN51939.1"/>
    <property type="molecule type" value="Genomic_DNA"/>
</dbReference>
<comment type="caution">
    <text evidence="2">The sequence shown here is derived from an EMBL/GenBank/DDBJ whole genome shotgun (WGS) entry which is preliminary data.</text>
</comment>
<keyword evidence="3" id="KW-1185">Reference proteome</keyword>
<dbReference type="AlphaFoldDB" id="A0A4Z2GEX8"/>
<name>A0A4Z2GEX8_9TELE</name>
<evidence type="ECO:0000313" key="3">
    <source>
        <dbReference type="Proteomes" id="UP000314294"/>
    </source>
</evidence>
<gene>
    <name evidence="2" type="ORF">EYF80_037846</name>
</gene>
<dbReference type="Proteomes" id="UP000314294">
    <property type="component" value="Unassembled WGS sequence"/>
</dbReference>
<evidence type="ECO:0000313" key="2">
    <source>
        <dbReference type="EMBL" id="TNN51939.1"/>
    </source>
</evidence>
<evidence type="ECO:0000256" key="1">
    <source>
        <dbReference type="SAM" id="MobiDB-lite"/>
    </source>
</evidence>
<sequence>MALDARRGRAAACRRLTVAAEEAVAVVDPLGVSEISSSPVSAAASGDGDEPDNASFSSSSSSGGGTIRGPSGCDVAFPELGPGGERLPSVSLPGCSSLIWASCSP</sequence>
<reference evidence="2 3" key="1">
    <citation type="submission" date="2019-03" db="EMBL/GenBank/DDBJ databases">
        <title>First draft genome of Liparis tanakae, snailfish: a comprehensive survey of snailfish specific genes.</title>
        <authorList>
            <person name="Kim W."/>
            <person name="Song I."/>
            <person name="Jeong J.-H."/>
            <person name="Kim D."/>
            <person name="Kim S."/>
            <person name="Ryu S."/>
            <person name="Song J.Y."/>
            <person name="Lee S.K."/>
        </authorList>
    </citation>
    <scope>NUCLEOTIDE SEQUENCE [LARGE SCALE GENOMIC DNA]</scope>
    <source>
        <tissue evidence="2">Muscle</tissue>
    </source>
</reference>
<accession>A0A4Z2GEX8</accession>
<protein>
    <submittedName>
        <fullName evidence="2">Uncharacterized protein</fullName>
    </submittedName>
</protein>
<proteinExistence type="predicted"/>
<organism evidence="2 3">
    <name type="scientific">Liparis tanakae</name>
    <name type="common">Tanaka's snailfish</name>
    <dbReference type="NCBI Taxonomy" id="230148"/>
    <lineage>
        <taxon>Eukaryota</taxon>
        <taxon>Metazoa</taxon>
        <taxon>Chordata</taxon>
        <taxon>Craniata</taxon>
        <taxon>Vertebrata</taxon>
        <taxon>Euteleostomi</taxon>
        <taxon>Actinopterygii</taxon>
        <taxon>Neopterygii</taxon>
        <taxon>Teleostei</taxon>
        <taxon>Neoteleostei</taxon>
        <taxon>Acanthomorphata</taxon>
        <taxon>Eupercaria</taxon>
        <taxon>Perciformes</taxon>
        <taxon>Cottioidei</taxon>
        <taxon>Cottales</taxon>
        <taxon>Liparidae</taxon>
        <taxon>Liparis</taxon>
    </lineage>
</organism>